<evidence type="ECO:0000256" key="1">
    <source>
        <dbReference type="SAM" id="SignalP"/>
    </source>
</evidence>
<keyword evidence="3" id="KW-1185">Reference proteome</keyword>
<evidence type="ECO:0000313" key="3">
    <source>
        <dbReference type="Proteomes" id="UP001054945"/>
    </source>
</evidence>
<evidence type="ECO:0000313" key="2">
    <source>
        <dbReference type="EMBL" id="GIX98082.1"/>
    </source>
</evidence>
<accession>A0AAV4PSB0</accession>
<organism evidence="2 3">
    <name type="scientific">Caerostris extrusa</name>
    <name type="common">Bark spider</name>
    <name type="synonym">Caerostris bankana</name>
    <dbReference type="NCBI Taxonomy" id="172846"/>
    <lineage>
        <taxon>Eukaryota</taxon>
        <taxon>Metazoa</taxon>
        <taxon>Ecdysozoa</taxon>
        <taxon>Arthropoda</taxon>
        <taxon>Chelicerata</taxon>
        <taxon>Arachnida</taxon>
        <taxon>Araneae</taxon>
        <taxon>Araneomorphae</taxon>
        <taxon>Entelegynae</taxon>
        <taxon>Araneoidea</taxon>
        <taxon>Araneidae</taxon>
        <taxon>Caerostris</taxon>
    </lineage>
</organism>
<feature type="chain" id="PRO_5043775061" evidence="1">
    <location>
        <begin position="20"/>
        <end position="97"/>
    </location>
</feature>
<comment type="caution">
    <text evidence="2">The sequence shown here is derived from an EMBL/GenBank/DDBJ whole genome shotgun (WGS) entry which is preliminary data.</text>
</comment>
<dbReference type="EMBL" id="BPLR01004856">
    <property type="protein sequence ID" value="GIX98082.1"/>
    <property type="molecule type" value="Genomic_DNA"/>
</dbReference>
<gene>
    <name evidence="2" type="ORF">CEXT_517141</name>
</gene>
<dbReference type="Proteomes" id="UP001054945">
    <property type="component" value="Unassembled WGS sequence"/>
</dbReference>
<sequence length="97" mass="11089">MKFVFLALAVVFLVSDVHGFFGNLEVVNHGKGKPADNEDKCNFNEKMEARNKVTVEPSDKCLEQVKQFFTGTKVISNYRRNNNNNKESIKSLLFFNV</sequence>
<feature type="signal peptide" evidence="1">
    <location>
        <begin position="1"/>
        <end position="19"/>
    </location>
</feature>
<reference evidence="2 3" key="1">
    <citation type="submission" date="2021-06" db="EMBL/GenBank/DDBJ databases">
        <title>Caerostris extrusa draft genome.</title>
        <authorList>
            <person name="Kono N."/>
            <person name="Arakawa K."/>
        </authorList>
    </citation>
    <scope>NUCLEOTIDE SEQUENCE [LARGE SCALE GENOMIC DNA]</scope>
</reference>
<keyword evidence="1" id="KW-0732">Signal</keyword>
<dbReference type="AlphaFoldDB" id="A0AAV4PSB0"/>
<protein>
    <submittedName>
        <fullName evidence="2">Uncharacterized protein</fullName>
    </submittedName>
</protein>
<proteinExistence type="predicted"/>
<name>A0AAV4PSB0_CAEEX</name>